<dbReference type="SUPFAM" id="SSF56935">
    <property type="entry name" value="Porins"/>
    <property type="match status" value="1"/>
</dbReference>
<keyword evidence="3 9" id="KW-1134">Transmembrane beta strand</keyword>
<evidence type="ECO:0000256" key="8">
    <source>
        <dbReference type="ARBA" id="ARBA00023237"/>
    </source>
</evidence>
<feature type="signal peptide" evidence="12">
    <location>
        <begin position="1"/>
        <end position="29"/>
    </location>
</feature>
<dbReference type="Proteomes" id="UP000527143">
    <property type="component" value="Unassembled WGS sequence"/>
</dbReference>
<proteinExistence type="inferred from homology"/>
<protein>
    <submittedName>
        <fullName evidence="15">TonB-dependent receptor</fullName>
    </submittedName>
</protein>
<evidence type="ECO:0000256" key="5">
    <source>
        <dbReference type="ARBA" id="ARBA00022729"/>
    </source>
</evidence>
<keyword evidence="7 9" id="KW-0472">Membrane</keyword>
<sequence length="932" mass="102831">MRISKTRICAIHLLCGTSVALLVPVAAWADPIGEEPQTTPGNSTDAPSADEIVIHGRRDTVRNAQDEQVKSQSFATIVSGEELRAQPQQNLADLLTRLPGVNSSVDQSRNAAGTGEAQYLSIRGLDTSYNAYLLDGVRLAQTDARTRAISMNLLSPFALASVRVDKAPTANFDGDAIAGLIDLRTATAFDLPEHHFQVRAQGQAAGRAMARDQDGLGGSVQLEAAHRFGDFGVFASAYYGVKHVLGESTAMQHDWEKYNNNIPGMIRNNLDNLTPRGVQWQAFRNRIERLGGTLNLDWDGENISLYLRSTYGRYNLKSWMDQTALRQTDLAPDQINPNPNNRGSYDAAGFRADYGLTATHYFRTEHSNQELFSTKLGGQSKVGNFTFDYHGAYSRGEQDYPLRIQSGFSGRPYIGTPTNTGLAAYRMVTAIGDRTSPQVVLTDAARATLTDLSTLKQWYVTQQFENAWERRLEGGFDAAWHHADQGLVSIAAGAKVEDAKRYSNSLGDDGALQYTFLTSTGANSPRYAATGPSIADLPGELLGGFMHGSAQVPIKLVDTKFIEDQVRRLSTPKLASLDPNKLRENRLDGTENRIGAYAMATLQFGELQVVPGVRYEYNRFEGTYWQDQGTTAGFVTSNRNYDQWLPGVIANYRPSDGVVVRASVRKSYSRPAFDLLLGPTRINRNDVGEVTGIFLPNPDLDAQESWNFDTSLEIQGSGTDFFSISPYYKKLKHVLFSTGTTNAGGDYNIWGAPQSEEQGGVEVSRLSTDATGKVYGVELFGRYSLKGLPEWLSGLGLQGNVTLQRADAKVFVNGQDRNQRMPQAPRVMYNAALFYGHAGIYAELNYNYTGDRLYDLRSDRPDTYIQPVSKANLIVNYSLPSGLTVGASVENLFDEHNYWATTSERKAYLSNDRKGGYVETGRMYMLNLTYAF</sequence>
<evidence type="ECO:0000256" key="3">
    <source>
        <dbReference type="ARBA" id="ARBA00022452"/>
    </source>
</evidence>
<dbReference type="InterPro" id="IPR012910">
    <property type="entry name" value="Plug_dom"/>
</dbReference>
<keyword evidence="2 9" id="KW-0813">Transport</keyword>
<comment type="similarity">
    <text evidence="9 11">Belongs to the TonB-dependent receptor family.</text>
</comment>
<dbReference type="GO" id="GO:0009279">
    <property type="term" value="C:cell outer membrane"/>
    <property type="evidence" value="ECO:0007669"/>
    <property type="project" value="UniProtKB-SubCell"/>
</dbReference>
<dbReference type="NCBIfam" id="TIGR01782">
    <property type="entry name" value="TonB-Xanth-Caul"/>
    <property type="match status" value="1"/>
</dbReference>
<dbReference type="InterPro" id="IPR000531">
    <property type="entry name" value="Beta-barrel_TonB"/>
</dbReference>
<dbReference type="Pfam" id="PF07715">
    <property type="entry name" value="Plug"/>
    <property type="match status" value="1"/>
</dbReference>
<dbReference type="InterPro" id="IPR010917">
    <property type="entry name" value="TonB_rcpt_CS"/>
</dbReference>
<evidence type="ECO:0000256" key="9">
    <source>
        <dbReference type="PROSITE-ProRule" id="PRU01360"/>
    </source>
</evidence>
<evidence type="ECO:0000259" key="14">
    <source>
        <dbReference type="Pfam" id="PF07715"/>
    </source>
</evidence>
<feature type="chain" id="PRO_5032929203" evidence="12">
    <location>
        <begin position="30"/>
        <end position="932"/>
    </location>
</feature>
<keyword evidence="15" id="KW-0675">Receptor</keyword>
<comment type="caution">
    <text evidence="15">The sequence shown here is derived from an EMBL/GenBank/DDBJ whole genome shotgun (WGS) entry which is preliminary data.</text>
</comment>
<keyword evidence="16" id="KW-1185">Reference proteome</keyword>
<evidence type="ECO:0000256" key="1">
    <source>
        <dbReference type="ARBA" id="ARBA00004571"/>
    </source>
</evidence>
<evidence type="ECO:0000313" key="15">
    <source>
        <dbReference type="EMBL" id="MBB5711809.1"/>
    </source>
</evidence>
<keyword evidence="4 9" id="KW-0812">Transmembrane</keyword>
<name>A0A840YIB6_9SPHN</name>
<gene>
    <name evidence="15" type="ORF">FHT02_003061</name>
</gene>
<feature type="domain" description="TonB-dependent receptor plug" evidence="14">
    <location>
        <begin position="72"/>
        <end position="179"/>
    </location>
</feature>
<dbReference type="RefSeq" id="WP_184089291.1">
    <property type="nucleotide sequence ID" value="NZ_JACIJF010000010.1"/>
</dbReference>
<feature type="domain" description="TonB-dependent receptor-like beta-barrel" evidence="13">
    <location>
        <begin position="466"/>
        <end position="892"/>
    </location>
</feature>
<dbReference type="EMBL" id="JACIJF010000010">
    <property type="protein sequence ID" value="MBB5711809.1"/>
    <property type="molecule type" value="Genomic_DNA"/>
</dbReference>
<dbReference type="PROSITE" id="PS01156">
    <property type="entry name" value="TONB_DEPENDENT_REC_2"/>
    <property type="match status" value="1"/>
</dbReference>
<dbReference type="Pfam" id="PF00593">
    <property type="entry name" value="TonB_dep_Rec_b-barrel"/>
    <property type="match status" value="1"/>
</dbReference>
<evidence type="ECO:0000256" key="11">
    <source>
        <dbReference type="RuleBase" id="RU003357"/>
    </source>
</evidence>
<dbReference type="PANTHER" id="PTHR40980">
    <property type="entry name" value="PLUG DOMAIN-CONTAINING PROTEIN"/>
    <property type="match status" value="1"/>
</dbReference>
<dbReference type="InterPro" id="IPR039426">
    <property type="entry name" value="TonB-dep_rcpt-like"/>
</dbReference>
<evidence type="ECO:0000259" key="13">
    <source>
        <dbReference type="Pfam" id="PF00593"/>
    </source>
</evidence>
<evidence type="ECO:0000256" key="4">
    <source>
        <dbReference type="ARBA" id="ARBA00022692"/>
    </source>
</evidence>
<evidence type="ECO:0000256" key="2">
    <source>
        <dbReference type="ARBA" id="ARBA00022448"/>
    </source>
</evidence>
<dbReference type="AlphaFoldDB" id="A0A840YIB6"/>
<organism evidence="15 16">
    <name type="scientific">Sphingomonas xinjiangensis</name>
    <dbReference type="NCBI Taxonomy" id="643568"/>
    <lineage>
        <taxon>Bacteria</taxon>
        <taxon>Pseudomonadati</taxon>
        <taxon>Pseudomonadota</taxon>
        <taxon>Alphaproteobacteria</taxon>
        <taxon>Sphingomonadales</taxon>
        <taxon>Sphingomonadaceae</taxon>
        <taxon>Sphingomonas</taxon>
    </lineage>
</organism>
<dbReference type="InterPro" id="IPR010104">
    <property type="entry name" value="TonB_rcpt_bac"/>
</dbReference>
<dbReference type="PROSITE" id="PS52016">
    <property type="entry name" value="TONB_DEPENDENT_REC_3"/>
    <property type="match status" value="1"/>
</dbReference>
<evidence type="ECO:0000256" key="10">
    <source>
        <dbReference type="PROSITE-ProRule" id="PRU10144"/>
    </source>
</evidence>
<keyword evidence="6 11" id="KW-0798">TonB box</keyword>
<evidence type="ECO:0000256" key="7">
    <source>
        <dbReference type="ARBA" id="ARBA00023136"/>
    </source>
</evidence>
<evidence type="ECO:0000313" key="16">
    <source>
        <dbReference type="Proteomes" id="UP000527143"/>
    </source>
</evidence>
<feature type="short sequence motif" description="TonB C-terminal box" evidence="10">
    <location>
        <begin position="915"/>
        <end position="932"/>
    </location>
</feature>
<dbReference type="InterPro" id="IPR036942">
    <property type="entry name" value="Beta-barrel_TonB_sf"/>
</dbReference>
<accession>A0A840YIB6</accession>
<dbReference type="PANTHER" id="PTHR40980:SF4">
    <property type="entry name" value="TONB-DEPENDENT RECEPTOR-LIKE BETA-BARREL DOMAIN-CONTAINING PROTEIN"/>
    <property type="match status" value="1"/>
</dbReference>
<evidence type="ECO:0000256" key="6">
    <source>
        <dbReference type="ARBA" id="ARBA00023077"/>
    </source>
</evidence>
<comment type="subcellular location">
    <subcellularLocation>
        <location evidence="1 9">Cell outer membrane</location>
        <topology evidence="1 9">Multi-pass membrane protein</topology>
    </subcellularLocation>
</comment>
<dbReference type="InterPro" id="IPR037066">
    <property type="entry name" value="Plug_dom_sf"/>
</dbReference>
<reference evidence="15 16" key="1">
    <citation type="submission" date="2020-08" db="EMBL/GenBank/DDBJ databases">
        <title>Genomic Encyclopedia of Type Strains, Phase IV (KMG-IV): sequencing the most valuable type-strain genomes for metagenomic binning, comparative biology and taxonomic classification.</title>
        <authorList>
            <person name="Goeker M."/>
        </authorList>
    </citation>
    <scope>NUCLEOTIDE SEQUENCE [LARGE SCALE GENOMIC DNA]</scope>
    <source>
        <strain evidence="15 16">DSM 26736</strain>
    </source>
</reference>
<dbReference type="Gene3D" id="2.40.170.20">
    <property type="entry name" value="TonB-dependent receptor, beta-barrel domain"/>
    <property type="match status" value="1"/>
</dbReference>
<evidence type="ECO:0000256" key="12">
    <source>
        <dbReference type="SAM" id="SignalP"/>
    </source>
</evidence>
<keyword evidence="8 9" id="KW-0998">Cell outer membrane</keyword>
<keyword evidence="5 12" id="KW-0732">Signal</keyword>
<dbReference type="Gene3D" id="2.170.130.10">
    <property type="entry name" value="TonB-dependent receptor, plug domain"/>
    <property type="match status" value="1"/>
</dbReference>